<evidence type="ECO:0000313" key="1">
    <source>
        <dbReference type="EMBL" id="GFO04090.1"/>
    </source>
</evidence>
<dbReference type="Proteomes" id="UP000735302">
    <property type="component" value="Unassembled WGS sequence"/>
</dbReference>
<keyword evidence="2" id="KW-1185">Reference proteome</keyword>
<dbReference type="EMBL" id="BLXT01003735">
    <property type="protein sequence ID" value="GFO04090.1"/>
    <property type="molecule type" value="Genomic_DNA"/>
</dbReference>
<reference evidence="1 2" key="1">
    <citation type="journal article" date="2021" name="Elife">
        <title>Chloroplast acquisition without the gene transfer in kleptoplastic sea slugs, Plakobranchus ocellatus.</title>
        <authorList>
            <person name="Maeda T."/>
            <person name="Takahashi S."/>
            <person name="Yoshida T."/>
            <person name="Shimamura S."/>
            <person name="Takaki Y."/>
            <person name="Nagai Y."/>
            <person name="Toyoda A."/>
            <person name="Suzuki Y."/>
            <person name="Arimoto A."/>
            <person name="Ishii H."/>
            <person name="Satoh N."/>
            <person name="Nishiyama T."/>
            <person name="Hasebe M."/>
            <person name="Maruyama T."/>
            <person name="Minagawa J."/>
            <person name="Obokata J."/>
            <person name="Shigenobu S."/>
        </authorList>
    </citation>
    <scope>NUCLEOTIDE SEQUENCE [LARGE SCALE GENOMIC DNA]</scope>
</reference>
<proteinExistence type="predicted"/>
<name>A0AAV4A7F6_9GAST</name>
<sequence length="125" mass="13965">MLTSSYLCDAAFWSMKIIMPTKKINKIPSHWRTGNRASLRKPSNSFQSVRASGKPLSYGKATAAYDLRQDAVKNNQEHLFKDKNTFGCATLDIASLNLQSCQSTFLFVGFVRALSLLVKLLFNAL</sequence>
<dbReference type="AlphaFoldDB" id="A0AAV4A7F6"/>
<evidence type="ECO:0000313" key="2">
    <source>
        <dbReference type="Proteomes" id="UP000735302"/>
    </source>
</evidence>
<protein>
    <submittedName>
        <fullName evidence="1">Uncharacterized protein</fullName>
    </submittedName>
</protein>
<organism evidence="1 2">
    <name type="scientific">Plakobranchus ocellatus</name>
    <dbReference type="NCBI Taxonomy" id="259542"/>
    <lineage>
        <taxon>Eukaryota</taxon>
        <taxon>Metazoa</taxon>
        <taxon>Spiralia</taxon>
        <taxon>Lophotrochozoa</taxon>
        <taxon>Mollusca</taxon>
        <taxon>Gastropoda</taxon>
        <taxon>Heterobranchia</taxon>
        <taxon>Euthyneura</taxon>
        <taxon>Panpulmonata</taxon>
        <taxon>Sacoglossa</taxon>
        <taxon>Placobranchoidea</taxon>
        <taxon>Plakobranchidae</taxon>
        <taxon>Plakobranchus</taxon>
    </lineage>
</organism>
<gene>
    <name evidence="1" type="ORF">PoB_003059500</name>
</gene>
<accession>A0AAV4A7F6</accession>
<comment type="caution">
    <text evidence="1">The sequence shown here is derived from an EMBL/GenBank/DDBJ whole genome shotgun (WGS) entry which is preliminary data.</text>
</comment>